<dbReference type="SUPFAM" id="SSF52540">
    <property type="entry name" value="P-loop containing nucleoside triphosphate hydrolases"/>
    <property type="match status" value="1"/>
</dbReference>
<dbReference type="GO" id="GO:0008146">
    <property type="term" value="F:sulfotransferase activity"/>
    <property type="evidence" value="ECO:0007669"/>
    <property type="project" value="InterPro"/>
</dbReference>
<dbReference type="Pfam" id="PF00685">
    <property type="entry name" value="Sulfotransfer_1"/>
    <property type="match status" value="1"/>
</dbReference>
<organism evidence="4 5">
    <name type="scientific">Bacillus benzoevorans</name>
    <dbReference type="NCBI Taxonomy" id="1456"/>
    <lineage>
        <taxon>Bacteria</taxon>
        <taxon>Bacillati</taxon>
        <taxon>Bacillota</taxon>
        <taxon>Bacilli</taxon>
        <taxon>Bacillales</taxon>
        <taxon>Bacillaceae</taxon>
        <taxon>Bacillus</taxon>
    </lineage>
</organism>
<evidence type="ECO:0000256" key="1">
    <source>
        <dbReference type="ARBA" id="ARBA00005771"/>
    </source>
</evidence>
<keyword evidence="2" id="KW-0808">Transferase</keyword>
<evidence type="ECO:0000313" key="4">
    <source>
        <dbReference type="EMBL" id="MBB6445229.1"/>
    </source>
</evidence>
<dbReference type="Proteomes" id="UP000531594">
    <property type="component" value="Unassembled WGS sequence"/>
</dbReference>
<dbReference type="InterPro" id="IPR027417">
    <property type="entry name" value="P-loop_NTPase"/>
</dbReference>
<dbReference type="RefSeq" id="WP_184525070.1">
    <property type="nucleotide sequence ID" value="NZ_JACHGK010000005.1"/>
</dbReference>
<gene>
    <name evidence="4" type="ORF">HNR53_001847</name>
</gene>
<proteinExistence type="inferred from homology"/>
<dbReference type="PANTHER" id="PTHR11783">
    <property type="entry name" value="SULFOTRANSFERASE SULT"/>
    <property type="match status" value="1"/>
</dbReference>
<sequence length="247" mass="28320">MNSLPPFVLNTLPKSGTHLTLQILLSNTLISYNPKKFLLNGLPNQIQGFHDILKQASPNELLTAHLWYTPSIENLFIKLNIKQIYIYRDLRDVLVSFAYFIDKAPSGIAISYLKSLPIRERLLVLINGTKNPLWPDFNNYFAPFLGWEKSPVTFPVTYEELVSSAISRHNAIKSILDYLWEDLIPPVPIEKMIKAAENNINPSSCPTFRKGKIGSWRDEFDDEIKTAFKNKAGEHLINLGYEKDNNW</sequence>
<protein>
    <recommendedName>
        <fullName evidence="3">Sulfotransferase domain-containing protein</fullName>
    </recommendedName>
</protein>
<keyword evidence="5" id="KW-1185">Reference proteome</keyword>
<comment type="caution">
    <text evidence="4">The sequence shown here is derived from an EMBL/GenBank/DDBJ whole genome shotgun (WGS) entry which is preliminary data.</text>
</comment>
<evidence type="ECO:0000259" key="3">
    <source>
        <dbReference type="Pfam" id="PF00685"/>
    </source>
</evidence>
<comment type="similarity">
    <text evidence="1">Belongs to the sulfotransferase 1 family.</text>
</comment>
<dbReference type="InterPro" id="IPR000863">
    <property type="entry name" value="Sulfotransferase_dom"/>
</dbReference>
<dbReference type="AlphaFoldDB" id="A0A7X0LWD4"/>
<feature type="domain" description="Sulfotransferase" evidence="3">
    <location>
        <begin position="6"/>
        <end position="236"/>
    </location>
</feature>
<evidence type="ECO:0000313" key="5">
    <source>
        <dbReference type="Proteomes" id="UP000531594"/>
    </source>
</evidence>
<dbReference type="Gene3D" id="3.40.50.300">
    <property type="entry name" value="P-loop containing nucleotide triphosphate hydrolases"/>
    <property type="match status" value="1"/>
</dbReference>
<name>A0A7X0LWD4_9BACI</name>
<evidence type="ECO:0000256" key="2">
    <source>
        <dbReference type="ARBA" id="ARBA00022679"/>
    </source>
</evidence>
<dbReference type="EMBL" id="JACHGK010000005">
    <property type="protein sequence ID" value="MBB6445229.1"/>
    <property type="molecule type" value="Genomic_DNA"/>
</dbReference>
<reference evidence="4 5" key="1">
    <citation type="submission" date="2020-08" db="EMBL/GenBank/DDBJ databases">
        <title>Genomic Encyclopedia of Type Strains, Phase IV (KMG-IV): sequencing the most valuable type-strain genomes for metagenomic binning, comparative biology and taxonomic classification.</title>
        <authorList>
            <person name="Goeker M."/>
        </authorList>
    </citation>
    <scope>NUCLEOTIDE SEQUENCE [LARGE SCALE GENOMIC DNA]</scope>
    <source>
        <strain evidence="4 5">DSM 5391</strain>
    </source>
</reference>
<accession>A0A7X0LWD4</accession>